<reference evidence="1 2" key="1">
    <citation type="submission" date="2023-07" db="EMBL/GenBank/DDBJ databases">
        <title>Genomic Encyclopedia of Type Strains, Phase IV (KMG-IV): sequencing the most valuable type-strain genomes for metagenomic binning, comparative biology and taxonomic classification.</title>
        <authorList>
            <person name="Goeker M."/>
        </authorList>
    </citation>
    <scope>NUCLEOTIDE SEQUENCE [LARGE SCALE GENOMIC DNA]</scope>
    <source>
        <strain evidence="1 2">DSM 15448</strain>
    </source>
</reference>
<keyword evidence="2" id="KW-1185">Reference proteome</keyword>
<accession>A0ABU0DTW2</accession>
<evidence type="ECO:0000313" key="1">
    <source>
        <dbReference type="EMBL" id="MDQ0351902.1"/>
    </source>
</evidence>
<organism evidence="1 2">
    <name type="scientific">Alkalibacillus filiformis</name>
    <dbReference type="NCBI Taxonomy" id="200990"/>
    <lineage>
        <taxon>Bacteria</taxon>
        <taxon>Bacillati</taxon>
        <taxon>Bacillota</taxon>
        <taxon>Bacilli</taxon>
        <taxon>Bacillales</taxon>
        <taxon>Bacillaceae</taxon>
        <taxon>Alkalibacillus</taxon>
    </lineage>
</organism>
<gene>
    <name evidence="1" type="ORF">J2R98_001734</name>
</gene>
<name>A0ABU0DTW2_9BACI</name>
<protein>
    <recommendedName>
        <fullName evidence="3">Transposase</fullName>
    </recommendedName>
</protein>
<evidence type="ECO:0000313" key="2">
    <source>
        <dbReference type="Proteomes" id="UP001236723"/>
    </source>
</evidence>
<sequence length="36" mass="4273">MTNDKSKKIYELRVQKNNEELLISTKQALNLLVKLR</sequence>
<proteinExistence type="predicted"/>
<dbReference type="EMBL" id="JAUSUP010000004">
    <property type="protein sequence ID" value="MDQ0351902.1"/>
    <property type="molecule type" value="Genomic_DNA"/>
</dbReference>
<evidence type="ECO:0008006" key="3">
    <source>
        <dbReference type="Google" id="ProtNLM"/>
    </source>
</evidence>
<comment type="caution">
    <text evidence="1">The sequence shown here is derived from an EMBL/GenBank/DDBJ whole genome shotgun (WGS) entry which is preliminary data.</text>
</comment>
<dbReference type="Proteomes" id="UP001236723">
    <property type="component" value="Unassembled WGS sequence"/>
</dbReference>